<dbReference type="AlphaFoldDB" id="A0A9Q1DFW5"/>
<name>A0A9Q1DFW5_CONCO</name>
<reference evidence="2" key="1">
    <citation type="journal article" date="2023" name="Science">
        <title>Genome structures resolve the early diversification of teleost fishes.</title>
        <authorList>
            <person name="Parey E."/>
            <person name="Louis A."/>
            <person name="Montfort J."/>
            <person name="Bouchez O."/>
            <person name="Roques C."/>
            <person name="Iampietro C."/>
            <person name="Lluch J."/>
            <person name="Castinel A."/>
            <person name="Donnadieu C."/>
            <person name="Desvignes T."/>
            <person name="Floi Bucao C."/>
            <person name="Jouanno E."/>
            <person name="Wen M."/>
            <person name="Mejri S."/>
            <person name="Dirks R."/>
            <person name="Jansen H."/>
            <person name="Henkel C."/>
            <person name="Chen W.J."/>
            <person name="Zahm M."/>
            <person name="Cabau C."/>
            <person name="Klopp C."/>
            <person name="Thompson A.W."/>
            <person name="Robinson-Rechavi M."/>
            <person name="Braasch I."/>
            <person name="Lecointre G."/>
            <person name="Bobe J."/>
            <person name="Postlethwait J.H."/>
            <person name="Berthelot C."/>
            <person name="Roest Crollius H."/>
            <person name="Guiguen Y."/>
        </authorList>
    </citation>
    <scope>NUCLEOTIDE SEQUENCE</scope>
    <source>
        <strain evidence="2">Concon-B</strain>
    </source>
</reference>
<dbReference type="EMBL" id="JAFJMO010000008">
    <property type="protein sequence ID" value="KAJ8268879.1"/>
    <property type="molecule type" value="Genomic_DNA"/>
</dbReference>
<dbReference type="Proteomes" id="UP001152803">
    <property type="component" value="Unassembled WGS sequence"/>
</dbReference>
<evidence type="ECO:0000256" key="1">
    <source>
        <dbReference type="SAM" id="MobiDB-lite"/>
    </source>
</evidence>
<sequence>MAGEAGDSDSKRGKPTFPLLMFTVPPDKIWSAGLRRSWIHGPLINGLLNSVFRVPEGCVFDAQAVYTARARRRHHRRQHTGSSRPDPQPWGEYGVGGYARRPLDGGDDGRFCLSGLRESRARLRDGEGG</sequence>
<keyword evidence="3" id="KW-1185">Reference proteome</keyword>
<organism evidence="2 3">
    <name type="scientific">Conger conger</name>
    <name type="common">Conger eel</name>
    <name type="synonym">Muraena conger</name>
    <dbReference type="NCBI Taxonomy" id="82655"/>
    <lineage>
        <taxon>Eukaryota</taxon>
        <taxon>Metazoa</taxon>
        <taxon>Chordata</taxon>
        <taxon>Craniata</taxon>
        <taxon>Vertebrata</taxon>
        <taxon>Euteleostomi</taxon>
        <taxon>Actinopterygii</taxon>
        <taxon>Neopterygii</taxon>
        <taxon>Teleostei</taxon>
        <taxon>Anguilliformes</taxon>
        <taxon>Congridae</taxon>
        <taxon>Conger</taxon>
    </lineage>
</organism>
<protein>
    <submittedName>
        <fullName evidence="2">Uncharacterized protein</fullName>
    </submittedName>
</protein>
<evidence type="ECO:0000313" key="2">
    <source>
        <dbReference type="EMBL" id="KAJ8268879.1"/>
    </source>
</evidence>
<accession>A0A9Q1DFW5</accession>
<proteinExistence type="predicted"/>
<evidence type="ECO:0000313" key="3">
    <source>
        <dbReference type="Proteomes" id="UP001152803"/>
    </source>
</evidence>
<feature type="compositionally biased region" description="Basic residues" evidence="1">
    <location>
        <begin position="70"/>
        <end position="79"/>
    </location>
</feature>
<feature type="region of interest" description="Disordered" evidence="1">
    <location>
        <begin position="70"/>
        <end position="102"/>
    </location>
</feature>
<comment type="caution">
    <text evidence="2">The sequence shown here is derived from an EMBL/GenBank/DDBJ whole genome shotgun (WGS) entry which is preliminary data.</text>
</comment>
<gene>
    <name evidence="2" type="ORF">COCON_G00114860</name>
</gene>